<feature type="compositionally biased region" description="Low complexity" evidence="1">
    <location>
        <begin position="51"/>
        <end position="69"/>
    </location>
</feature>
<dbReference type="Proteomes" id="UP001501490">
    <property type="component" value="Unassembled WGS sequence"/>
</dbReference>
<reference evidence="4" key="1">
    <citation type="journal article" date="2019" name="Int. J. Syst. Evol. Microbiol.">
        <title>The Global Catalogue of Microorganisms (GCM) 10K type strain sequencing project: providing services to taxonomists for standard genome sequencing and annotation.</title>
        <authorList>
            <consortium name="The Broad Institute Genomics Platform"/>
            <consortium name="The Broad Institute Genome Sequencing Center for Infectious Disease"/>
            <person name="Wu L."/>
            <person name="Ma J."/>
        </authorList>
    </citation>
    <scope>NUCLEOTIDE SEQUENCE [LARGE SCALE GENOMIC DNA]</scope>
    <source>
        <strain evidence="4">JCM 16929</strain>
    </source>
</reference>
<keyword evidence="4" id="KW-1185">Reference proteome</keyword>
<dbReference type="RefSeq" id="WP_344807803.1">
    <property type="nucleotide sequence ID" value="NZ_BAABAB010000031.1"/>
</dbReference>
<accession>A0ABP7AHV9</accession>
<name>A0ABP7AHV9_9ACTN</name>
<proteinExistence type="predicted"/>
<organism evidence="3 4">
    <name type="scientific">Microlunatus ginsengisoli</name>
    <dbReference type="NCBI Taxonomy" id="363863"/>
    <lineage>
        <taxon>Bacteria</taxon>
        <taxon>Bacillati</taxon>
        <taxon>Actinomycetota</taxon>
        <taxon>Actinomycetes</taxon>
        <taxon>Propionibacteriales</taxon>
        <taxon>Propionibacteriaceae</taxon>
        <taxon>Microlunatus</taxon>
    </lineage>
</organism>
<evidence type="ECO:0000256" key="2">
    <source>
        <dbReference type="SAM" id="SignalP"/>
    </source>
</evidence>
<gene>
    <name evidence="3" type="ORF">GCM10022236_39480</name>
</gene>
<feature type="chain" id="PRO_5045279636" evidence="2">
    <location>
        <begin position="43"/>
        <end position="1041"/>
    </location>
</feature>
<evidence type="ECO:0000313" key="4">
    <source>
        <dbReference type="Proteomes" id="UP001501490"/>
    </source>
</evidence>
<evidence type="ECO:0000256" key="1">
    <source>
        <dbReference type="SAM" id="MobiDB-lite"/>
    </source>
</evidence>
<dbReference type="EMBL" id="BAABAB010000031">
    <property type="protein sequence ID" value="GAA3633031.1"/>
    <property type="molecule type" value="Genomic_DNA"/>
</dbReference>
<comment type="caution">
    <text evidence="3">The sequence shown here is derived from an EMBL/GenBank/DDBJ whole genome shotgun (WGS) entry which is preliminary data.</text>
</comment>
<dbReference type="InterPro" id="IPR015943">
    <property type="entry name" value="WD40/YVTN_repeat-like_dom_sf"/>
</dbReference>
<feature type="signal peptide" evidence="2">
    <location>
        <begin position="1"/>
        <end position="42"/>
    </location>
</feature>
<dbReference type="Gene3D" id="2.130.10.10">
    <property type="entry name" value="YVTN repeat-like/Quinoprotein amine dehydrogenase"/>
    <property type="match status" value="1"/>
</dbReference>
<sequence>MTESTRPGARHPRTWRSVRRPAALVALLLCALLAGLGGAATASPRVPKPPVQKTTVPKSTVPKSTVPKSTAHRGVHAAAAPDPRIVPLSQQLPQAIRDEASVVLGNQDYGGRTRVEGDANGNIYLNTYAPPDAGGTQLFHLPIDLNVPWATLPGDPFITDPQYDLFVEDYSDGLSGACRLCFASLANTFHINTIYTAGNSSLYVSGIKGNSADTFGNWLYWLGGFGPCDGQACVFHRALLSTFDPATGRPVVTTALAAPFIGEQFLAVGLSDGRVLIMDGDLNQVATFTVPHGSCCQESITSLAWDPSGSGKLAIGAMGKGPAGYVITVDATNGTISPTYATWDQSGTDNLTTVPLSVAWGKDANGNPILGWGVNNQRLMLASPTTGGTTATYTFSDITGGVTNVNAVPRIDGTSGGDDWAVTVQAGSDALTADGALVRFTGTTGAQLVLRPPSGSDDGMLLKGLDDFRSWFPGWALGVVQFADNETGGPLNIQLYARPEQGYGCWYTPALSFPAPIPPGGVVLPPGSPGNQNDYAVVGAYTSGTVTSGSKGGGCNAGDVTSTRRGYLVVSPGANRPDDALIVNLTMNDSPLTYDVTDTSGGPITVTGSESLQPFGLGPYRELDLSFSAPAQPTPTAAPTILNAVQLNNLSVRGRTPVYRVDVGPQSWTVPGAAAGQRQAVLPALQVQGSLNGTTWTNVGQFMPVTTLNQSGNTVTAGNAATRVPSGSFFWENPAGAPAYTQLRVVAGSLASAPVVLSQLPGPAVPTSPVTSINVTPAKSGVTTASVAANGVDQAQLLVQVSSAGKILDAGDPAYGLVYYRDDSGDLITNLYAPGAYSDFVGVQPSAGAYPNNGGVGLTRGGTRKKLGANPAYDYVSSADSGLEKVIGYVGSAAPSVKSETVNVQGGSFAPTMTGGKAVTGIGFDGCADYAYGSTTCQLAAVTPGSRPALYQAGGPTAGPQIGVQLQLIARNALGDLPLQWSAGVDQTKLATAHVTISNNGSLAQIAAADKNNFAPSQNIDLSVVSHGQLIPVTSLNVGGN</sequence>
<dbReference type="SUPFAM" id="SSF69322">
    <property type="entry name" value="Tricorn protease domain 2"/>
    <property type="match status" value="1"/>
</dbReference>
<keyword evidence="2" id="KW-0732">Signal</keyword>
<evidence type="ECO:0000313" key="3">
    <source>
        <dbReference type="EMBL" id="GAA3633031.1"/>
    </source>
</evidence>
<protein>
    <submittedName>
        <fullName evidence="3">Uncharacterized protein</fullName>
    </submittedName>
</protein>
<feature type="region of interest" description="Disordered" evidence="1">
    <location>
        <begin position="40"/>
        <end position="79"/>
    </location>
</feature>